<organism evidence="9 10">
    <name type="scientific">Microbacterium bandirmense</name>
    <dbReference type="NCBI Taxonomy" id="3122050"/>
    <lineage>
        <taxon>Bacteria</taxon>
        <taxon>Bacillati</taxon>
        <taxon>Actinomycetota</taxon>
        <taxon>Actinomycetes</taxon>
        <taxon>Micrococcales</taxon>
        <taxon>Microbacteriaceae</taxon>
        <taxon>Microbacterium</taxon>
    </lineage>
</organism>
<dbReference type="PANTHER" id="PTHR43744:SF3">
    <property type="entry name" value="LACTOSE TRANSPORT SYSTEM PERMEASE PROTEIN LACG"/>
    <property type="match status" value="1"/>
</dbReference>
<dbReference type="EMBL" id="JBBDGM010000005">
    <property type="protein sequence ID" value="MEJ1088157.1"/>
    <property type="molecule type" value="Genomic_DNA"/>
</dbReference>
<evidence type="ECO:0000256" key="7">
    <source>
        <dbReference type="RuleBase" id="RU363032"/>
    </source>
</evidence>
<dbReference type="Gene3D" id="1.10.3720.10">
    <property type="entry name" value="MetI-like"/>
    <property type="match status" value="1"/>
</dbReference>
<dbReference type="PROSITE" id="PS50928">
    <property type="entry name" value="ABC_TM1"/>
    <property type="match status" value="1"/>
</dbReference>
<feature type="transmembrane region" description="Helical" evidence="7">
    <location>
        <begin position="240"/>
        <end position="260"/>
    </location>
</feature>
<feature type="transmembrane region" description="Helical" evidence="7">
    <location>
        <begin position="138"/>
        <end position="160"/>
    </location>
</feature>
<evidence type="ECO:0000313" key="10">
    <source>
        <dbReference type="Proteomes" id="UP001371224"/>
    </source>
</evidence>
<dbReference type="Proteomes" id="UP001371224">
    <property type="component" value="Unassembled WGS sequence"/>
</dbReference>
<protein>
    <submittedName>
        <fullName evidence="9">Carbohydrate ABC transporter permease</fullName>
    </submittedName>
</protein>
<evidence type="ECO:0000259" key="8">
    <source>
        <dbReference type="PROSITE" id="PS50928"/>
    </source>
</evidence>
<dbReference type="SUPFAM" id="SSF161098">
    <property type="entry name" value="MetI-like"/>
    <property type="match status" value="1"/>
</dbReference>
<comment type="subcellular location">
    <subcellularLocation>
        <location evidence="1 7">Cell membrane</location>
        <topology evidence="1 7">Multi-pass membrane protein</topology>
    </subcellularLocation>
</comment>
<feature type="transmembrane region" description="Helical" evidence="7">
    <location>
        <begin position="12"/>
        <end position="31"/>
    </location>
</feature>
<evidence type="ECO:0000256" key="5">
    <source>
        <dbReference type="ARBA" id="ARBA00022989"/>
    </source>
</evidence>
<evidence type="ECO:0000256" key="3">
    <source>
        <dbReference type="ARBA" id="ARBA00022475"/>
    </source>
</evidence>
<evidence type="ECO:0000256" key="4">
    <source>
        <dbReference type="ARBA" id="ARBA00022692"/>
    </source>
</evidence>
<accession>A0ABU8LBW6</accession>
<evidence type="ECO:0000313" key="9">
    <source>
        <dbReference type="EMBL" id="MEJ1088157.1"/>
    </source>
</evidence>
<dbReference type="InterPro" id="IPR000515">
    <property type="entry name" value="MetI-like"/>
</dbReference>
<dbReference type="PANTHER" id="PTHR43744">
    <property type="entry name" value="ABC TRANSPORTER PERMEASE PROTEIN MG189-RELATED-RELATED"/>
    <property type="match status" value="1"/>
</dbReference>
<keyword evidence="5 7" id="KW-1133">Transmembrane helix</keyword>
<reference evidence="9 10" key="1">
    <citation type="submission" date="2024-02" db="EMBL/GenBank/DDBJ databases">
        <authorList>
            <person name="Saticioglu I.B."/>
        </authorList>
    </citation>
    <scope>NUCLEOTIDE SEQUENCE [LARGE SCALE GENOMIC DNA]</scope>
    <source>
        <strain evidence="9 10">Mu-80</strain>
    </source>
</reference>
<keyword evidence="6 7" id="KW-0472">Membrane</keyword>
<evidence type="ECO:0000256" key="2">
    <source>
        <dbReference type="ARBA" id="ARBA00022448"/>
    </source>
</evidence>
<feature type="transmembrane region" description="Helical" evidence="7">
    <location>
        <begin position="181"/>
        <end position="206"/>
    </location>
</feature>
<proteinExistence type="inferred from homology"/>
<evidence type="ECO:0000256" key="1">
    <source>
        <dbReference type="ARBA" id="ARBA00004651"/>
    </source>
</evidence>
<keyword evidence="10" id="KW-1185">Reference proteome</keyword>
<evidence type="ECO:0000256" key="6">
    <source>
        <dbReference type="ARBA" id="ARBA00023136"/>
    </source>
</evidence>
<dbReference type="Pfam" id="PF00528">
    <property type="entry name" value="BPD_transp_1"/>
    <property type="match status" value="1"/>
</dbReference>
<dbReference type="CDD" id="cd06261">
    <property type="entry name" value="TM_PBP2"/>
    <property type="match status" value="1"/>
</dbReference>
<feature type="transmembrane region" description="Helical" evidence="7">
    <location>
        <begin position="104"/>
        <end position="126"/>
    </location>
</feature>
<sequence>MKEAPAPSRALIYIALAIVALLQLLPFYFGITTAAKPKSDLSSPWTLPGEIYWQNFVTAVDQGGILTAIGNSAIVTLVSTVLVCLLGALTAYPLARRITRGNQLIYAGIIALIMIPPLSVLVPLYTLMKDLGALNTHWGIILVMVTGNLPLAVFLYTAFMRSLPVSIEEAAVVDGAGPVQVLFRVVFPMLKPVTATVAILAGVAIWNEFALSTYFLRDPDVRTIAPAVASFFTSQGSNPGAAAAASLLSVVPVLLAYLFLQRSFIKGMVAGAMK</sequence>
<feature type="transmembrane region" description="Helical" evidence="7">
    <location>
        <begin position="73"/>
        <end position="92"/>
    </location>
</feature>
<feature type="domain" description="ABC transmembrane type-1" evidence="8">
    <location>
        <begin position="69"/>
        <end position="260"/>
    </location>
</feature>
<gene>
    <name evidence="9" type="ORF">WDU99_07490</name>
</gene>
<dbReference type="RefSeq" id="WP_337331823.1">
    <property type="nucleotide sequence ID" value="NZ_JBBDGM010000005.1"/>
</dbReference>
<keyword evidence="4 7" id="KW-0812">Transmembrane</keyword>
<dbReference type="InterPro" id="IPR035906">
    <property type="entry name" value="MetI-like_sf"/>
</dbReference>
<comment type="caution">
    <text evidence="9">The sequence shown here is derived from an EMBL/GenBank/DDBJ whole genome shotgun (WGS) entry which is preliminary data.</text>
</comment>
<name>A0ABU8LBW6_9MICO</name>
<keyword evidence="3" id="KW-1003">Cell membrane</keyword>
<keyword evidence="2 7" id="KW-0813">Transport</keyword>
<comment type="similarity">
    <text evidence="7">Belongs to the binding-protein-dependent transport system permease family.</text>
</comment>